<feature type="transmembrane region" description="Helical" evidence="1">
    <location>
        <begin position="60"/>
        <end position="82"/>
    </location>
</feature>
<proteinExistence type="predicted"/>
<evidence type="ECO:0000256" key="1">
    <source>
        <dbReference type="SAM" id="Phobius"/>
    </source>
</evidence>
<protein>
    <submittedName>
        <fullName evidence="2">Uncharacterized protein</fullName>
    </submittedName>
</protein>
<feature type="transmembrane region" description="Helical" evidence="1">
    <location>
        <begin position="102"/>
        <end position="119"/>
    </location>
</feature>
<dbReference type="OrthoDB" id="250722at2"/>
<evidence type="ECO:0000313" key="2">
    <source>
        <dbReference type="EMBL" id="PKZ42033.1"/>
    </source>
</evidence>
<evidence type="ECO:0000313" key="3">
    <source>
        <dbReference type="Proteomes" id="UP000234206"/>
    </source>
</evidence>
<dbReference type="EMBL" id="PKIZ01000007">
    <property type="protein sequence ID" value="PKZ42033.1"/>
    <property type="molecule type" value="Genomic_DNA"/>
</dbReference>
<dbReference type="Proteomes" id="UP000234206">
    <property type="component" value="Unassembled WGS sequence"/>
</dbReference>
<organism evidence="2 3">
    <name type="scientific">Kytococcus schroeteri</name>
    <dbReference type="NCBI Taxonomy" id="138300"/>
    <lineage>
        <taxon>Bacteria</taxon>
        <taxon>Bacillati</taxon>
        <taxon>Actinomycetota</taxon>
        <taxon>Actinomycetes</taxon>
        <taxon>Micrococcales</taxon>
        <taxon>Kytococcaceae</taxon>
        <taxon>Kytococcus</taxon>
    </lineage>
</organism>
<accession>A0A2I1PBM9</accession>
<keyword evidence="1" id="KW-1133">Transmembrane helix</keyword>
<gene>
    <name evidence="2" type="ORF">CYJ76_04910</name>
</gene>
<keyword evidence="1" id="KW-0472">Membrane</keyword>
<dbReference type="AlphaFoldDB" id="A0A2I1PBM9"/>
<reference evidence="2 3" key="1">
    <citation type="submission" date="2017-12" db="EMBL/GenBank/DDBJ databases">
        <title>Phylogenetic diversity of female urinary microbiome.</title>
        <authorList>
            <person name="Thomas-White K."/>
            <person name="Wolfe A.J."/>
        </authorList>
    </citation>
    <scope>NUCLEOTIDE SEQUENCE [LARGE SCALE GENOMIC DNA]</scope>
    <source>
        <strain evidence="2 3">UMB1298</strain>
    </source>
</reference>
<keyword evidence="1" id="KW-0812">Transmembrane</keyword>
<name>A0A2I1PBM9_9MICO</name>
<comment type="caution">
    <text evidence="2">The sequence shown here is derived from an EMBL/GenBank/DDBJ whole genome shotgun (WGS) entry which is preliminary data.</text>
</comment>
<keyword evidence="3" id="KW-1185">Reference proteome</keyword>
<sequence length="230" mass="25185">MPDHLEADAVQASIDRLARRIRARFPERSLAGVADHLRSLADEVEDTSDSSRLRLRVMRWVTGLLAAALAVATAVVVGQVVLDLRADGLGEPADLLALLETGVNDLVFSALAIWFLMMAPARHERSRMLGLLHRLRSTAHVIDMHQVTKDPEHLRADYVPTGASVRDPMTREEMAHYLDYCAEMLSMVGKVAALCAEASGDDVVLDTVSDVESLASDLAARIWQKISVLP</sequence>